<dbReference type="EMBL" id="CP043494">
    <property type="protein sequence ID" value="WNG51056.1"/>
    <property type="molecule type" value="Genomic_DNA"/>
</dbReference>
<feature type="signal peptide" evidence="1">
    <location>
        <begin position="1"/>
        <end position="17"/>
    </location>
</feature>
<feature type="chain" id="PRO_5047392102" evidence="1">
    <location>
        <begin position="18"/>
        <end position="318"/>
    </location>
</feature>
<dbReference type="Proteomes" id="UP001611383">
    <property type="component" value="Chromosome"/>
</dbReference>
<keyword evidence="3" id="KW-0378">Hydrolase</keyword>
<sequence>MSRLRPSLLLLASLATACGGSLEESASESELATREDAVTIPARGSASTLDFGNWNIEWFGSTSNGPSNESLQLSNARDVIKGADLDIWGLEEVVSTTSFNNLKSQLTGYAGFLANDATVTNGSAYYSSSEQKVGILYKTSVASVVSARVILTSYDSDFAGRPPLEVKLRVNLNGRTGDVVVIVLHAKAYDDSTSWQRRYNASQALKSYLDSTYPTTKVMVFGDWNDDVDTSITSGKASPYKNLVDDSADYSFPTKALSDARIATTASYPDAIDHQLVTNELKASYVSGSVQAYRVDSYISSYSSTTSDHFPVLSRYNW</sequence>
<dbReference type="InterPro" id="IPR005135">
    <property type="entry name" value="Endo/exonuclease/phosphatase"/>
</dbReference>
<name>A0ABY9X6N8_9BACT</name>
<dbReference type="InterPro" id="IPR036691">
    <property type="entry name" value="Endo/exonu/phosph_ase_sf"/>
</dbReference>
<keyword evidence="3" id="KW-0540">Nuclease</keyword>
<dbReference type="GO" id="GO:0004519">
    <property type="term" value="F:endonuclease activity"/>
    <property type="evidence" value="ECO:0007669"/>
    <property type="project" value="UniProtKB-KW"/>
</dbReference>
<keyword evidence="3" id="KW-0255">Endonuclease</keyword>
<dbReference type="RefSeq" id="WP_395810881.1">
    <property type="nucleotide sequence ID" value="NZ_CP043494.1"/>
</dbReference>
<evidence type="ECO:0000313" key="4">
    <source>
        <dbReference type="Proteomes" id="UP001611383"/>
    </source>
</evidence>
<dbReference type="Gene3D" id="3.60.10.10">
    <property type="entry name" value="Endonuclease/exonuclease/phosphatase"/>
    <property type="match status" value="1"/>
</dbReference>
<evidence type="ECO:0000259" key="2">
    <source>
        <dbReference type="Pfam" id="PF03372"/>
    </source>
</evidence>
<dbReference type="Pfam" id="PF03372">
    <property type="entry name" value="Exo_endo_phos"/>
    <property type="match status" value="1"/>
</dbReference>
<evidence type="ECO:0000256" key="1">
    <source>
        <dbReference type="SAM" id="SignalP"/>
    </source>
</evidence>
<gene>
    <name evidence="3" type="ORF">F0U60_48215</name>
</gene>
<reference evidence="3 4" key="1">
    <citation type="submission" date="2019-08" db="EMBL/GenBank/DDBJ databases">
        <title>Archangium and Cystobacter genomes.</title>
        <authorList>
            <person name="Chen I.-C.K."/>
            <person name="Wielgoss S."/>
        </authorList>
    </citation>
    <scope>NUCLEOTIDE SEQUENCE [LARGE SCALE GENOMIC DNA]</scope>
    <source>
        <strain evidence="3 4">Cbm 6</strain>
    </source>
</reference>
<organism evidence="3 4">
    <name type="scientific">Archangium minus</name>
    <dbReference type="NCBI Taxonomy" id="83450"/>
    <lineage>
        <taxon>Bacteria</taxon>
        <taxon>Pseudomonadati</taxon>
        <taxon>Myxococcota</taxon>
        <taxon>Myxococcia</taxon>
        <taxon>Myxococcales</taxon>
        <taxon>Cystobacterineae</taxon>
        <taxon>Archangiaceae</taxon>
        <taxon>Archangium</taxon>
    </lineage>
</organism>
<protein>
    <submittedName>
        <fullName evidence="3">Endonuclease</fullName>
    </submittedName>
</protein>
<evidence type="ECO:0000313" key="3">
    <source>
        <dbReference type="EMBL" id="WNG51056.1"/>
    </source>
</evidence>
<dbReference type="PROSITE" id="PS51257">
    <property type="entry name" value="PROKAR_LIPOPROTEIN"/>
    <property type="match status" value="1"/>
</dbReference>
<feature type="domain" description="Endonuclease/exonuclease/phosphatase" evidence="2">
    <location>
        <begin position="53"/>
        <end position="309"/>
    </location>
</feature>
<keyword evidence="1" id="KW-0732">Signal</keyword>
<accession>A0ABY9X6N8</accession>
<dbReference type="SUPFAM" id="SSF56219">
    <property type="entry name" value="DNase I-like"/>
    <property type="match status" value="1"/>
</dbReference>
<proteinExistence type="predicted"/>
<keyword evidence="4" id="KW-1185">Reference proteome</keyword>